<evidence type="ECO:0000313" key="3">
    <source>
        <dbReference type="EMBL" id="ALA60234.1"/>
    </source>
</evidence>
<dbReference type="InterPro" id="IPR036196">
    <property type="entry name" value="Ptyr_pPase_sf"/>
</dbReference>
<dbReference type="EC" id="3.1.3.48" evidence="3"/>
<dbReference type="KEGG" id="nmv:NITMOv2_3845"/>
<evidence type="ECO:0000256" key="1">
    <source>
        <dbReference type="ARBA" id="ARBA00022849"/>
    </source>
</evidence>
<keyword evidence="3" id="KW-0378">Hydrolase</keyword>
<dbReference type="GO" id="GO:0046685">
    <property type="term" value="P:response to arsenic-containing substance"/>
    <property type="evidence" value="ECO:0007669"/>
    <property type="project" value="UniProtKB-KW"/>
</dbReference>
<keyword evidence="1" id="KW-0059">Arsenical resistance</keyword>
<evidence type="ECO:0000259" key="2">
    <source>
        <dbReference type="SMART" id="SM00226"/>
    </source>
</evidence>
<dbReference type="Proteomes" id="UP000069205">
    <property type="component" value="Chromosome"/>
</dbReference>
<dbReference type="EC" id="1.20.4.-" evidence="3"/>
<dbReference type="Pfam" id="PF01451">
    <property type="entry name" value="LMWPc"/>
    <property type="match status" value="1"/>
</dbReference>
<dbReference type="SMART" id="SM00226">
    <property type="entry name" value="LMWPc"/>
    <property type="match status" value="1"/>
</dbReference>
<dbReference type="PANTHER" id="PTHR43428">
    <property type="entry name" value="ARSENATE REDUCTASE"/>
    <property type="match status" value="1"/>
</dbReference>
<keyword evidence="3" id="KW-0560">Oxidoreductase</keyword>
<organism evidence="3 4">
    <name type="scientific">Nitrospira moscoviensis</name>
    <dbReference type="NCBI Taxonomy" id="42253"/>
    <lineage>
        <taxon>Bacteria</taxon>
        <taxon>Pseudomonadati</taxon>
        <taxon>Nitrospirota</taxon>
        <taxon>Nitrospiria</taxon>
        <taxon>Nitrospirales</taxon>
        <taxon>Nitrospiraceae</taxon>
        <taxon>Nitrospira</taxon>
    </lineage>
</organism>
<feature type="domain" description="Phosphotyrosine protein phosphatase I" evidence="2">
    <location>
        <begin position="3"/>
        <end position="136"/>
    </location>
</feature>
<dbReference type="SUPFAM" id="SSF52788">
    <property type="entry name" value="Phosphotyrosine protein phosphatases I"/>
    <property type="match status" value="1"/>
</dbReference>
<name>A0A0K2GHA3_NITMO</name>
<dbReference type="CDD" id="cd16345">
    <property type="entry name" value="LMWP_ArsC"/>
    <property type="match status" value="1"/>
</dbReference>
<dbReference type="GO" id="GO:0004725">
    <property type="term" value="F:protein tyrosine phosphatase activity"/>
    <property type="evidence" value="ECO:0007669"/>
    <property type="project" value="UniProtKB-EC"/>
</dbReference>
<dbReference type="PANTHER" id="PTHR43428:SF1">
    <property type="entry name" value="ARSENATE REDUCTASE"/>
    <property type="match status" value="1"/>
</dbReference>
<dbReference type="RefSeq" id="WP_053381116.1">
    <property type="nucleotide sequence ID" value="NZ_CP011801.1"/>
</dbReference>
<sequence length="137" mass="15510">MKQRVLFLCTGNSARSQMAEGLLRHLAGDRYDVFSAGTHPVGLNPGAVEAMQDIGIDISKHRSKHMNEFTDRAFEYVITVCDRAKDSCPRWPHAATLIHWSFEDPAAVTGTADERRHAFRTVRDQIKQQIELFITAR</sequence>
<proteinExistence type="predicted"/>
<evidence type="ECO:0000313" key="4">
    <source>
        <dbReference type="Proteomes" id="UP000069205"/>
    </source>
</evidence>
<accession>A0A0K2GHA3</accession>
<dbReference type="STRING" id="42253.NITMOv2_3845"/>
<gene>
    <name evidence="3" type="primary">arsC</name>
    <name evidence="3" type="ORF">NITMOv2_3845</name>
</gene>
<dbReference type="InterPro" id="IPR023485">
    <property type="entry name" value="Ptyr_pPase"/>
</dbReference>
<dbReference type="EMBL" id="CP011801">
    <property type="protein sequence ID" value="ALA60234.1"/>
    <property type="molecule type" value="Genomic_DNA"/>
</dbReference>
<reference evidence="3 4" key="1">
    <citation type="journal article" date="2015" name="Proc. Natl. Acad. Sci. U.S.A.">
        <title>Expanded metabolic versatility of ubiquitous nitrite-oxidizing bacteria from the genus Nitrospira.</title>
        <authorList>
            <person name="Koch H."/>
            <person name="Lucker S."/>
            <person name="Albertsen M."/>
            <person name="Kitzinger K."/>
            <person name="Herbold C."/>
            <person name="Spieck E."/>
            <person name="Nielsen P.H."/>
            <person name="Wagner M."/>
            <person name="Daims H."/>
        </authorList>
    </citation>
    <scope>NUCLEOTIDE SEQUENCE [LARGE SCALE GENOMIC DNA]</scope>
    <source>
        <strain evidence="3 4">NSP M-1</strain>
    </source>
</reference>
<dbReference type="GO" id="GO:0016491">
    <property type="term" value="F:oxidoreductase activity"/>
    <property type="evidence" value="ECO:0007669"/>
    <property type="project" value="UniProtKB-KW"/>
</dbReference>
<dbReference type="PATRIC" id="fig|42253.5.peg.3790"/>
<dbReference type="OrthoDB" id="9784339at2"/>
<protein>
    <submittedName>
        <fullName evidence="3">Arsenate reductase</fullName>
        <ecNumber evidence="3">1.20.4.-</ecNumber>
        <ecNumber evidence="3">3.1.3.48</ecNumber>
    </submittedName>
</protein>
<dbReference type="Gene3D" id="3.40.50.2300">
    <property type="match status" value="1"/>
</dbReference>
<keyword evidence="4" id="KW-1185">Reference proteome</keyword>
<dbReference type="AlphaFoldDB" id="A0A0K2GHA3"/>